<dbReference type="GO" id="GO:0015920">
    <property type="term" value="P:lipopolysaccharide transport"/>
    <property type="evidence" value="ECO:0007669"/>
    <property type="project" value="TreeGrafter"/>
</dbReference>
<organism evidence="10 11">
    <name type="scientific">Methanoregula formicica (strain DSM 22288 / NBRC 105244 / SMSP)</name>
    <dbReference type="NCBI Taxonomy" id="593750"/>
    <lineage>
        <taxon>Archaea</taxon>
        <taxon>Methanobacteriati</taxon>
        <taxon>Methanobacteriota</taxon>
        <taxon>Stenosarchaea group</taxon>
        <taxon>Methanomicrobia</taxon>
        <taxon>Methanomicrobiales</taxon>
        <taxon>Methanoregulaceae</taxon>
        <taxon>Methanoregula</taxon>
    </lineage>
</organism>
<evidence type="ECO:0000313" key="10">
    <source>
        <dbReference type="EMBL" id="AGB01517.1"/>
    </source>
</evidence>
<feature type="transmembrane region" description="Helical" evidence="8">
    <location>
        <begin position="140"/>
        <end position="161"/>
    </location>
</feature>
<dbReference type="GO" id="GO:0043190">
    <property type="term" value="C:ATP-binding cassette (ABC) transporter complex"/>
    <property type="evidence" value="ECO:0007669"/>
    <property type="project" value="InterPro"/>
</dbReference>
<dbReference type="Pfam" id="PF01061">
    <property type="entry name" value="ABC2_membrane"/>
    <property type="match status" value="1"/>
</dbReference>
<evidence type="ECO:0000259" key="9">
    <source>
        <dbReference type="PROSITE" id="PS51012"/>
    </source>
</evidence>
<dbReference type="GeneID" id="14309118"/>
<feature type="transmembrane region" description="Helical" evidence="8">
    <location>
        <begin position="230"/>
        <end position="249"/>
    </location>
</feature>
<evidence type="ECO:0000256" key="2">
    <source>
        <dbReference type="ARBA" id="ARBA00022448"/>
    </source>
</evidence>
<dbReference type="InterPro" id="IPR013525">
    <property type="entry name" value="ABC2_TM"/>
</dbReference>
<dbReference type="EMBL" id="CP003167">
    <property type="protein sequence ID" value="AGB01517.1"/>
    <property type="molecule type" value="Genomic_DNA"/>
</dbReference>
<dbReference type="RefSeq" id="WP_015284481.1">
    <property type="nucleotide sequence ID" value="NC_019943.1"/>
</dbReference>
<evidence type="ECO:0000256" key="1">
    <source>
        <dbReference type="ARBA" id="ARBA00004429"/>
    </source>
</evidence>
<dbReference type="STRING" id="593750.Metfor_0445"/>
<keyword evidence="4" id="KW-0997">Cell inner membrane</keyword>
<dbReference type="InterPro" id="IPR000412">
    <property type="entry name" value="ABC_2_transport"/>
</dbReference>
<keyword evidence="7 8" id="KW-0472">Membrane</keyword>
<feature type="transmembrane region" description="Helical" evidence="8">
    <location>
        <begin position="65"/>
        <end position="86"/>
    </location>
</feature>
<dbReference type="KEGG" id="mfo:Metfor_0445"/>
<keyword evidence="2" id="KW-0813">Transport</keyword>
<evidence type="ECO:0000256" key="5">
    <source>
        <dbReference type="ARBA" id="ARBA00022692"/>
    </source>
</evidence>
<evidence type="ECO:0000313" key="11">
    <source>
        <dbReference type="Proteomes" id="UP000010824"/>
    </source>
</evidence>
<keyword evidence="5 8" id="KW-0812">Transmembrane</keyword>
<keyword evidence="3" id="KW-1003">Cell membrane</keyword>
<dbReference type="InterPro" id="IPR047817">
    <property type="entry name" value="ABC2_TM_bact-type"/>
</dbReference>
<evidence type="ECO:0000256" key="7">
    <source>
        <dbReference type="ARBA" id="ARBA00023136"/>
    </source>
</evidence>
<comment type="subcellular location">
    <subcellularLocation>
        <location evidence="1">Cell inner membrane</location>
        <topology evidence="1">Multi-pass membrane protein</topology>
    </subcellularLocation>
</comment>
<keyword evidence="6 8" id="KW-1133">Transmembrane helix</keyword>
<dbReference type="eggNOG" id="arCOG04339">
    <property type="taxonomic scope" value="Archaea"/>
</dbReference>
<accession>L0H9U3</accession>
<evidence type="ECO:0000256" key="8">
    <source>
        <dbReference type="SAM" id="Phobius"/>
    </source>
</evidence>
<feature type="domain" description="ABC transmembrane type-2" evidence="9">
    <location>
        <begin position="33"/>
        <end position="251"/>
    </location>
</feature>
<dbReference type="AlphaFoldDB" id="L0H9U3"/>
<dbReference type="GO" id="GO:0140359">
    <property type="term" value="F:ABC-type transporter activity"/>
    <property type="evidence" value="ECO:0007669"/>
    <property type="project" value="InterPro"/>
</dbReference>
<dbReference type="PROSITE" id="PS51012">
    <property type="entry name" value="ABC_TM2"/>
    <property type="match status" value="1"/>
</dbReference>
<name>L0H9U3_METFS</name>
<feature type="transmembrane region" description="Helical" evidence="8">
    <location>
        <begin position="106"/>
        <end position="134"/>
    </location>
</feature>
<reference evidence="10 11" key="2">
    <citation type="journal article" date="2014" name="Genome Announc.">
        <title>Complete Genome Sequence of Methanoregula formicica SMSPT, a Mesophilic Hydrogenotrophic Methanogen Isolated from a Methanogenic Upflow Anaerobic Sludge Blanket Reactor.</title>
        <authorList>
            <person name="Yamamoto K."/>
            <person name="Tamaki H."/>
            <person name="Cadillo-Quiroz H."/>
            <person name="Imachi H."/>
            <person name="Kyrpides N."/>
            <person name="Woyke T."/>
            <person name="Goodwin L."/>
            <person name="Zinder S.H."/>
            <person name="Kamagata Y."/>
            <person name="Liu W.T."/>
        </authorList>
    </citation>
    <scope>NUCLEOTIDE SEQUENCE [LARGE SCALE GENOMIC DNA]</scope>
    <source>
        <strain evidence="11">DSM 22288 / NBRC 105244 / SMSP</strain>
    </source>
</reference>
<dbReference type="HOGENOM" id="CLU_060703_2_0_2"/>
<keyword evidence="11" id="KW-1185">Reference proteome</keyword>
<feature type="transmembrane region" description="Helical" evidence="8">
    <location>
        <begin position="173"/>
        <end position="195"/>
    </location>
</feature>
<protein>
    <submittedName>
        <fullName evidence="10">ABC-type polysaccharide/polyol phosphate export systems, permease component</fullName>
    </submittedName>
</protein>
<dbReference type="PANTHER" id="PTHR30413:SF8">
    <property type="entry name" value="TRANSPORT PERMEASE PROTEIN"/>
    <property type="match status" value="1"/>
</dbReference>
<proteinExistence type="predicted"/>
<dbReference type="PRINTS" id="PR00164">
    <property type="entry name" value="ABC2TRNSPORT"/>
</dbReference>
<dbReference type="InParanoid" id="L0H9U3"/>
<reference evidence="11" key="1">
    <citation type="submission" date="2011-12" db="EMBL/GenBank/DDBJ databases">
        <title>Complete sequence of Methanoregula formicicum SMSP.</title>
        <authorList>
            <person name="Lucas S."/>
            <person name="Han J."/>
            <person name="Lapidus A."/>
            <person name="Cheng J.-F."/>
            <person name="Goodwin L."/>
            <person name="Pitluck S."/>
            <person name="Peters L."/>
            <person name="Ovchinnikova G."/>
            <person name="Teshima H."/>
            <person name="Detter J.C."/>
            <person name="Han C."/>
            <person name="Tapia R."/>
            <person name="Land M."/>
            <person name="Hauser L."/>
            <person name="Kyrpides N."/>
            <person name="Ivanova N."/>
            <person name="Pagani I."/>
            <person name="Imachi H."/>
            <person name="Tamaki H."/>
            <person name="Sekiguchi Y."/>
            <person name="Kamagata Y."/>
            <person name="Cadillo-Quiroz H."/>
            <person name="Zinder S."/>
            <person name="Liu W.-T."/>
            <person name="Woyke T."/>
        </authorList>
    </citation>
    <scope>NUCLEOTIDE SEQUENCE [LARGE SCALE GENOMIC DNA]</scope>
    <source>
        <strain evidence="11">DSM 22288 / NBRC 105244 / SMSP</strain>
    </source>
</reference>
<feature type="transmembrane region" description="Helical" evidence="8">
    <location>
        <begin position="32"/>
        <end position="53"/>
    </location>
</feature>
<dbReference type="PANTHER" id="PTHR30413">
    <property type="entry name" value="INNER MEMBRANE TRANSPORT PERMEASE"/>
    <property type="match status" value="1"/>
</dbReference>
<gene>
    <name evidence="10" type="ordered locus">Metfor_0445</name>
</gene>
<evidence type="ECO:0000256" key="3">
    <source>
        <dbReference type="ARBA" id="ARBA00022475"/>
    </source>
</evidence>
<dbReference type="Proteomes" id="UP000010824">
    <property type="component" value="Chromosome"/>
</dbReference>
<sequence length="259" mass="30104">MDIDHFKDLYYHRNLIWMIAWGDFKWRYKNSILGYFWSLLEPLVMFVILYIVFSNLMKVQVEYYQLFLLLGIIMWNFFVKATNLGLTAIVGKPSLVQKVYFPREILVISACITAMLQSLFESLIFIIFMIALHIPLSWNILYLPPILAIFFILTLGTALAISALNVFYRDIQFIWAVVLQAGFFITPILYPLSIFPQSIQYIFRLNPIGQIIITSRDCILYSYAPFPLSLAYAGVASGLILVIGYIIFLRLEPRFAEEM</sequence>
<evidence type="ECO:0000256" key="6">
    <source>
        <dbReference type="ARBA" id="ARBA00022989"/>
    </source>
</evidence>
<evidence type="ECO:0000256" key="4">
    <source>
        <dbReference type="ARBA" id="ARBA00022519"/>
    </source>
</evidence>